<accession>A0A0J5T0Q9</accession>
<feature type="domain" description="NAD(P)-binding" evidence="1">
    <location>
        <begin position="7"/>
        <end position="194"/>
    </location>
</feature>
<dbReference type="Proteomes" id="UP000076510">
    <property type="component" value="Unassembled WGS sequence"/>
</dbReference>
<evidence type="ECO:0000313" key="3">
    <source>
        <dbReference type="Proteomes" id="UP000076510"/>
    </source>
</evidence>
<dbReference type="Pfam" id="PF13460">
    <property type="entry name" value="NAD_binding_10"/>
    <property type="match status" value="1"/>
</dbReference>
<dbReference type="InterPro" id="IPR016040">
    <property type="entry name" value="NAD(P)-bd_dom"/>
</dbReference>
<dbReference type="RefSeq" id="WP_048005245.1">
    <property type="nucleotide sequence ID" value="NZ_CAXQIX010000076.1"/>
</dbReference>
<evidence type="ECO:0000259" key="1">
    <source>
        <dbReference type="Pfam" id="PF13460"/>
    </source>
</evidence>
<dbReference type="AlphaFoldDB" id="A0A0J5T0Q9"/>
<dbReference type="InterPro" id="IPR051606">
    <property type="entry name" value="Polyketide_Oxido-like"/>
</dbReference>
<dbReference type="PANTHER" id="PTHR43355">
    <property type="entry name" value="FLAVIN REDUCTASE (NADPH)"/>
    <property type="match status" value="1"/>
</dbReference>
<organism evidence="2 3">
    <name type="scientific">Rossellomorea marisflavi</name>
    <dbReference type="NCBI Taxonomy" id="189381"/>
    <lineage>
        <taxon>Bacteria</taxon>
        <taxon>Bacillati</taxon>
        <taxon>Bacillota</taxon>
        <taxon>Bacilli</taxon>
        <taxon>Bacillales</taxon>
        <taxon>Bacillaceae</taxon>
        <taxon>Rossellomorea</taxon>
    </lineage>
</organism>
<dbReference type="EMBL" id="LQQY01000009">
    <property type="protein sequence ID" value="KZE50784.1"/>
    <property type="molecule type" value="Genomic_DNA"/>
</dbReference>
<dbReference type="Gene3D" id="3.40.50.720">
    <property type="entry name" value="NAD(P)-binding Rossmann-like Domain"/>
    <property type="match status" value="1"/>
</dbReference>
<dbReference type="InterPro" id="IPR036291">
    <property type="entry name" value="NAD(P)-bd_dom_sf"/>
</dbReference>
<reference evidence="3" key="1">
    <citation type="submission" date="2016-01" db="EMBL/GenBank/DDBJ databases">
        <title>Whole genome sequencing of Bhargavaea cecembensis T14.</title>
        <authorList>
            <person name="Hong K.W."/>
        </authorList>
    </citation>
    <scope>NUCLEOTIDE SEQUENCE [LARGE SCALE GENOMIC DNA]</scope>
    <source>
        <strain evidence="3">M19</strain>
    </source>
</reference>
<comment type="caution">
    <text evidence="2">The sequence shown here is derived from an EMBL/GenBank/DDBJ whole genome shotgun (WGS) entry which is preliminary data.</text>
</comment>
<protein>
    <recommendedName>
        <fullName evidence="1">NAD(P)-binding domain-containing protein</fullName>
    </recommendedName>
</protein>
<evidence type="ECO:0000313" key="2">
    <source>
        <dbReference type="EMBL" id="KZE50784.1"/>
    </source>
</evidence>
<dbReference type="GO" id="GO:0042602">
    <property type="term" value="F:riboflavin reductase (NADPH) activity"/>
    <property type="evidence" value="ECO:0007669"/>
    <property type="project" value="TreeGrafter"/>
</dbReference>
<name>A0A0J5T0Q9_9BACI</name>
<dbReference type="GO" id="GO:0004074">
    <property type="term" value="F:biliverdin reductase [NAD(P)H] activity"/>
    <property type="evidence" value="ECO:0007669"/>
    <property type="project" value="TreeGrafter"/>
</dbReference>
<dbReference type="SUPFAM" id="SSF51735">
    <property type="entry name" value="NAD(P)-binding Rossmann-fold domains"/>
    <property type="match status" value="1"/>
</dbReference>
<proteinExistence type="predicted"/>
<dbReference type="PANTHER" id="PTHR43355:SF2">
    <property type="entry name" value="FLAVIN REDUCTASE (NADPH)"/>
    <property type="match status" value="1"/>
</dbReference>
<gene>
    <name evidence="2" type="ORF">AV649_15475</name>
</gene>
<dbReference type="PATRIC" id="fig|189381.10.peg.810"/>
<sequence length="210" mass="23283">MKIAIIGGTGTAGKALTRMALDQGHHVHMLVRDPKKVSITDSSLKVVTGDAFSEDTLFDLMSECEVIINVFGQPNRAKPLYSTLTKKILRKMTHMGIKRYIGVTGGSLTILGDRKSLVNRIGAFGFSIFYGPMIKDKQLEYEILKESDRDWTLIRLPFVRDHSVTGYEVSLTDMPGLSVSPEVIAAFILDELESKRFSQQLPFISNGSVT</sequence>